<dbReference type="AlphaFoldDB" id="A0A6C0KSH1"/>
<evidence type="ECO:0000313" key="2">
    <source>
        <dbReference type="EMBL" id="QHU20141.1"/>
    </source>
</evidence>
<reference evidence="2" key="1">
    <citation type="journal article" date="2020" name="Nature">
        <title>Giant virus diversity and host interactions through global metagenomics.</title>
        <authorList>
            <person name="Schulz F."/>
            <person name="Roux S."/>
            <person name="Paez-Espino D."/>
            <person name="Jungbluth S."/>
            <person name="Walsh D.A."/>
            <person name="Denef V.J."/>
            <person name="McMahon K.D."/>
            <person name="Konstantinidis K.T."/>
            <person name="Eloe-Fadrosh E.A."/>
            <person name="Kyrpides N.C."/>
            <person name="Woyke T."/>
        </authorList>
    </citation>
    <scope>NUCLEOTIDE SEQUENCE</scope>
    <source>
        <strain evidence="2">GVMAG-S-3300013014-136</strain>
    </source>
</reference>
<name>A0A6C0KSH1_9ZZZZ</name>
<feature type="region of interest" description="Disordered" evidence="1">
    <location>
        <begin position="1"/>
        <end position="22"/>
    </location>
</feature>
<dbReference type="EMBL" id="MN740962">
    <property type="protein sequence ID" value="QHU20141.1"/>
    <property type="molecule type" value="Genomic_DNA"/>
</dbReference>
<proteinExistence type="predicted"/>
<evidence type="ECO:0000256" key="1">
    <source>
        <dbReference type="SAM" id="MobiDB-lite"/>
    </source>
</evidence>
<organism evidence="2">
    <name type="scientific">viral metagenome</name>
    <dbReference type="NCBI Taxonomy" id="1070528"/>
    <lineage>
        <taxon>unclassified sequences</taxon>
        <taxon>metagenomes</taxon>
        <taxon>organismal metagenomes</taxon>
    </lineage>
</organism>
<feature type="compositionally biased region" description="Polar residues" evidence="1">
    <location>
        <begin position="12"/>
        <end position="22"/>
    </location>
</feature>
<protein>
    <submittedName>
        <fullName evidence="2">Uncharacterized protein</fullName>
    </submittedName>
</protein>
<sequence length="81" mass="9487">MNEEEYERDSLSDVSGSDNEQAQEVVDIDPEYLIYLQNSFQDDIIDSLFEQIKNYVKDTGIPFCEYLTKEDIEIIIQELAE</sequence>
<accession>A0A6C0KSH1</accession>